<evidence type="ECO:0000313" key="4">
    <source>
        <dbReference type="EMBL" id="MBB4287298.1"/>
    </source>
</evidence>
<dbReference type="GO" id="GO:0008476">
    <property type="term" value="F:protein-tyrosine sulfotransferase activity"/>
    <property type="evidence" value="ECO:0007669"/>
    <property type="project" value="InterPro"/>
</dbReference>
<dbReference type="Proteomes" id="UP000555728">
    <property type="component" value="Unassembled WGS sequence"/>
</dbReference>
<dbReference type="AlphaFoldDB" id="A0A7W6S1R9"/>
<feature type="compositionally biased region" description="Basic and acidic residues" evidence="3">
    <location>
        <begin position="33"/>
        <end position="51"/>
    </location>
</feature>
<dbReference type="SMART" id="SM00028">
    <property type="entry name" value="TPR"/>
    <property type="match status" value="6"/>
</dbReference>
<dbReference type="EMBL" id="JACIGI010000033">
    <property type="protein sequence ID" value="MBB4287298.1"/>
    <property type="molecule type" value="Genomic_DNA"/>
</dbReference>
<keyword evidence="1" id="KW-0808">Transferase</keyword>
<dbReference type="PANTHER" id="PTHR12788:SF10">
    <property type="entry name" value="PROTEIN-TYROSINE SULFOTRANSFERASE"/>
    <property type="match status" value="1"/>
</dbReference>
<dbReference type="PROSITE" id="PS50005">
    <property type="entry name" value="TPR"/>
    <property type="match status" value="2"/>
</dbReference>
<dbReference type="PANTHER" id="PTHR12788">
    <property type="entry name" value="PROTEIN-TYROSINE SULFOTRANSFERASE 2"/>
    <property type="match status" value="1"/>
</dbReference>
<dbReference type="InterPro" id="IPR026634">
    <property type="entry name" value="TPST-like"/>
</dbReference>
<dbReference type="Pfam" id="PF13374">
    <property type="entry name" value="TPR_10"/>
    <property type="match status" value="1"/>
</dbReference>
<feature type="repeat" description="TPR" evidence="2">
    <location>
        <begin position="283"/>
        <end position="316"/>
    </location>
</feature>
<evidence type="ECO:0000313" key="5">
    <source>
        <dbReference type="Proteomes" id="UP000555728"/>
    </source>
</evidence>
<dbReference type="InterPro" id="IPR011990">
    <property type="entry name" value="TPR-like_helical_dom_sf"/>
</dbReference>
<feature type="region of interest" description="Disordered" evidence="3">
    <location>
        <begin position="1"/>
        <end position="59"/>
    </location>
</feature>
<dbReference type="Pfam" id="PF14559">
    <property type="entry name" value="TPR_19"/>
    <property type="match status" value="1"/>
</dbReference>
<protein>
    <submittedName>
        <fullName evidence="4">Tetratricopeptide (TPR) repeat protein</fullName>
    </submittedName>
</protein>
<dbReference type="RefSeq" id="WP_184436904.1">
    <property type="nucleotide sequence ID" value="NZ_JACIGI010000033.1"/>
</dbReference>
<name>A0A7W6S1R9_9PROT</name>
<dbReference type="Pfam" id="PF13469">
    <property type="entry name" value="Sulfotransfer_3"/>
    <property type="match status" value="1"/>
</dbReference>
<evidence type="ECO:0000256" key="1">
    <source>
        <dbReference type="ARBA" id="ARBA00022679"/>
    </source>
</evidence>
<reference evidence="4 5" key="1">
    <citation type="submission" date="2020-08" db="EMBL/GenBank/DDBJ databases">
        <title>Genome sequencing of Purple Non-Sulfur Bacteria from various extreme environments.</title>
        <authorList>
            <person name="Mayer M."/>
        </authorList>
    </citation>
    <scope>NUCLEOTIDE SEQUENCE [LARGE SCALE GENOMIC DNA]</scope>
    <source>
        <strain evidence="4 5">JA135</strain>
    </source>
</reference>
<comment type="caution">
    <text evidence="4">The sequence shown here is derived from an EMBL/GenBank/DDBJ whole genome shotgun (WGS) entry which is preliminary data.</text>
</comment>
<organism evidence="4 5">
    <name type="scientific">Roseospira goensis</name>
    <dbReference type="NCBI Taxonomy" id="391922"/>
    <lineage>
        <taxon>Bacteria</taxon>
        <taxon>Pseudomonadati</taxon>
        <taxon>Pseudomonadota</taxon>
        <taxon>Alphaproteobacteria</taxon>
        <taxon>Rhodospirillales</taxon>
        <taxon>Rhodospirillaceae</taxon>
        <taxon>Roseospira</taxon>
    </lineage>
</organism>
<dbReference type="Pfam" id="PF13432">
    <property type="entry name" value="TPR_16"/>
    <property type="match status" value="2"/>
</dbReference>
<evidence type="ECO:0000256" key="2">
    <source>
        <dbReference type="PROSITE-ProRule" id="PRU00339"/>
    </source>
</evidence>
<dbReference type="Gene3D" id="1.25.40.10">
    <property type="entry name" value="Tetratricopeptide repeat domain"/>
    <property type="match status" value="3"/>
</dbReference>
<sequence>MSKSRKTAAPKRPAAGTLSHLVPGAQPAVGAGRPDRPGGADPRRLAAEGHRHLAQGDPRAAEPLFRQALARDDRCAAALGGLGIVAARAGHLEDAARLFHRAAAVEPSVPDHALNAASALWHLGRRDAALTVLAEVARAAPRVARVRVAHGKALVETGALAAAEAEARAALDCAPHDGAALALLGRALLRAGRAGEAVAPLRAAVAAAPADTGAANDLAMALSALDRRAEAVTVLRAAVKTAHTPRDRIFLDLNLAGTLLADQRADEAETVLDDLLRRAPDHVGVHLTLGDARQRQGRFEAARAAYHAALEREPGNVLALRGLVKSGRIAAGDPVLDTLRAAAQAERAPRTTRIEALFALGKALDDAGADPAETFAAFTEANALQRQGRPDDIPDRATLVDRSIAVFTPARIAALAGLGSDSTRPVFIVGLPRSGTSLIEQMIASHPAVVGAGELGTLPRVQGDLPARLGTAAPYPDCLADLDPPAARDPVAAAAADVLAALDAAAHRAGTSDALRISDKLPDNAMRLGLIALLFPQARVIVCRRDPLDTGLSLFQQNFSDGIPYANGLETIGQAMIQHDRLMAHWRAVLPLEMLTVDYETLVHDLEGEGRRLIGFLGLPWDDAVLRFHETDRAVYTASKWQVRQPVFTASVGRWRRYADQLAPLRAVLEPAGLLDRPV</sequence>
<proteinExistence type="predicted"/>
<dbReference type="SUPFAM" id="SSF48452">
    <property type="entry name" value="TPR-like"/>
    <property type="match status" value="2"/>
</dbReference>
<evidence type="ECO:0000256" key="3">
    <source>
        <dbReference type="SAM" id="MobiDB-lite"/>
    </source>
</evidence>
<dbReference type="Gene3D" id="3.40.50.300">
    <property type="entry name" value="P-loop containing nucleotide triphosphate hydrolases"/>
    <property type="match status" value="1"/>
</dbReference>
<dbReference type="InterPro" id="IPR027417">
    <property type="entry name" value="P-loop_NTPase"/>
</dbReference>
<dbReference type="SUPFAM" id="SSF52540">
    <property type="entry name" value="P-loop containing nucleoside triphosphate hydrolases"/>
    <property type="match status" value="1"/>
</dbReference>
<feature type="repeat" description="TPR" evidence="2">
    <location>
        <begin position="76"/>
        <end position="109"/>
    </location>
</feature>
<keyword evidence="5" id="KW-1185">Reference proteome</keyword>
<keyword evidence="2" id="KW-0802">TPR repeat</keyword>
<gene>
    <name evidence="4" type="ORF">GGD88_003045</name>
</gene>
<accession>A0A7W6S1R9</accession>
<dbReference type="InterPro" id="IPR019734">
    <property type="entry name" value="TPR_rpt"/>
</dbReference>